<keyword evidence="8" id="KW-0675">Receptor</keyword>
<keyword evidence="11" id="KW-1185">Reference proteome</keyword>
<evidence type="ECO:0000256" key="2">
    <source>
        <dbReference type="ARBA" id="ARBA00022475"/>
    </source>
</evidence>
<keyword evidence="3" id="KW-0716">Sensory transduction</keyword>
<evidence type="ECO:0000256" key="6">
    <source>
        <dbReference type="ARBA" id="ARBA00022989"/>
    </source>
</evidence>
<evidence type="ECO:0000313" key="11">
    <source>
        <dbReference type="Proteomes" id="UP000015103"/>
    </source>
</evidence>
<evidence type="ECO:0000256" key="1">
    <source>
        <dbReference type="ARBA" id="ARBA00004651"/>
    </source>
</evidence>
<dbReference type="InterPro" id="IPR004117">
    <property type="entry name" value="7tm6_olfct_rcpt"/>
</dbReference>
<keyword evidence="7" id="KW-0472">Membrane</keyword>
<evidence type="ECO:0000256" key="8">
    <source>
        <dbReference type="ARBA" id="ARBA00023170"/>
    </source>
</evidence>
<dbReference type="VEuPathDB" id="VectorBase:RPRC002120"/>
<evidence type="ECO:0000256" key="7">
    <source>
        <dbReference type="ARBA" id="ARBA00023136"/>
    </source>
</evidence>
<proteinExistence type="predicted"/>
<dbReference type="FunCoup" id="T1HDK0">
    <property type="interactions" value="92"/>
</dbReference>
<dbReference type="InParanoid" id="T1HDK0"/>
<dbReference type="STRING" id="13249.T1HDK0"/>
<keyword evidence="6" id="KW-1133">Transmembrane helix</keyword>
<dbReference type="GO" id="GO:0005549">
    <property type="term" value="F:odorant binding"/>
    <property type="evidence" value="ECO:0007669"/>
    <property type="project" value="InterPro"/>
</dbReference>
<dbReference type="AlphaFoldDB" id="T1HDK0"/>
<dbReference type="GO" id="GO:0007165">
    <property type="term" value="P:signal transduction"/>
    <property type="evidence" value="ECO:0007669"/>
    <property type="project" value="UniProtKB-KW"/>
</dbReference>
<dbReference type="HOGENOM" id="CLU_695548_0_0_1"/>
<evidence type="ECO:0000256" key="5">
    <source>
        <dbReference type="ARBA" id="ARBA00022725"/>
    </source>
</evidence>
<dbReference type="EnsemblMetazoa" id="RPRC002120-RA">
    <property type="protein sequence ID" value="RPRC002120-PA"/>
    <property type="gene ID" value="RPRC002120"/>
</dbReference>
<dbReference type="OMA" id="CILINTE"/>
<dbReference type="GO" id="GO:0004984">
    <property type="term" value="F:olfactory receptor activity"/>
    <property type="evidence" value="ECO:0007669"/>
    <property type="project" value="InterPro"/>
</dbReference>
<dbReference type="Proteomes" id="UP000015103">
    <property type="component" value="Unassembled WGS sequence"/>
</dbReference>
<evidence type="ECO:0000256" key="3">
    <source>
        <dbReference type="ARBA" id="ARBA00022606"/>
    </source>
</evidence>
<dbReference type="PANTHER" id="PTHR21137:SF35">
    <property type="entry name" value="ODORANT RECEPTOR 19A-RELATED"/>
    <property type="match status" value="1"/>
</dbReference>
<protein>
    <submittedName>
        <fullName evidence="10">Uncharacterized protein</fullName>
    </submittedName>
</protein>
<dbReference type="GO" id="GO:0005886">
    <property type="term" value="C:plasma membrane"/>
    <property type="evidence" value="ECO:0007669"/>
    <property type="project" value="UniProtKB-SubCell"/>
</dbReference>
<evidence type="ECO:0000313" key="10">
    <source>
        <dbReference type="EnsemblMetazoa" id="RPRC002120-PA"/>
    </source>
</evidence>
<comment type="subcellular location">
    <subcellularLocation>
        <location evidence="1">Cell membrane</location>
        <topology evidence="1">Multi-pass membrane protein</topology>
    </subcellularLocation>
</comment>
<reference evidence="10" key="1">
    <citation type="submission" date="2015-05" db="UniProtKB">
        <authorList>
            <consortium name="EnsemblMetazoa"/>
        </authorList>
    </citation>
    <scope>IDENTIFICATION</scope>
</reference>
<dbReference type="Pfam" id="PF02949">
    <property type="entry name" value="7tm_6"/>
    <property type="match status" value="1"/>
</dbReference>
<keyword evidence="2" id="KW-1003">Cell membrane</keyword>
<evidence type="ECO:0000256" key="9">
    <source>
        <dbReference type="ARBA" id="ARBA00023224"/>
    </source>
</evidence>
<keyword evidence="9" id="KW-0807">Transducer</keyword>
<evidence type="ECO:0000256" key="4">
    <source>
        <dbReference type="ARBA" id="ARBA00022692"/>
    </source>
</evidence>
<sequence length="396" mass="46233">EKNSKEERISNGWFDGFKPCKYAGTIYDKSGISLFHVIRFNSIHILSILHFGLLILLEYDTIGLLTIVENMHYIMMHISGLCMGIALLCNSKKFITYCILINTELMQQEIKLPKMQEVYRKNNIFFKSFMKMSTSMFIWGFIATFFRRPLFDRKTHMTVPHEGWVPFEINTWPRYFAVCTFQFAVGLNLASGHLATVLSYVIHAKHLCGQFEILSILIQDTFKDDLNAENNKIEENKPQREMFIKSRMSYIVQRHHLLLKCFDLFQSLYSAFLFTLSLTSGIMFCTLIYMITDPKSSSFLITEFVTLLFSEMTVIGCYCWFGQEMSDWWDHIREVVYNIPWYKESIKTQKTLLNIITGSTKDKTIMAGGLQEFTVKGFSEMVQASFSYFNMLKAVR</sequence>
<organism evidence="10 11">
    <name type="scientific">Rhodnius prolixus</name>
    <name type="common">Triatomid bug</name>
    <dbReference type="NCBI Taxonomy" id="13249"/>
    <lineage>
        <taxon>Eukaryota</taxon>
        <taxon>Metazoa</taxon>
        <taxon>Ecdysozoa</taxon>
        <taxon>Arthropoda</taxon>
        <taxon>Hexapoda</taxon>
        <taxon>Insecta</taxon>
        <taxon>Pterygota</taxon>
        <taxon>Neoptera</taxon>
        <taxon>Paraneoptera</taxon>
        <taxon>Hemiptera</taxon>
        <taxon>Heteroptera</taxon>
        <taxon>Panheteroptera</taxon>
        <taxon>Cimicomorpha</taxon>
        <taxon>Reduviidae</taxon>
        <taxon>Triatominae</taxon>
        <taxon>Rhodnius</taxon>
    </lineage>
</organism>
<name>T1HDK0_RHOPR</name>
<dbReference type="PANTHER" id="PTHR21137">
    <property type="entry name" value="ODORANT RECEPTOR"/>
    <property type="match status" value="1"/>
</dbReference>
<keyword evidence="5" id="KW-0552">Olfaction</keyword>
<dbReference type="EMBL" id="ACPB03003209">
    <property type="status" value="NOT_ANNOTATED_CDS"/>
    <property type="molecule type" value="Genomic_DNA"/>
</dbReference>
<dbReference type="eggNOG" id="ENOG502SU5M">
    <property type="taxonomic scope" value="Eukaryota"/>
</dbReference>
<accession>T1HDK0</accession>
<keyword evidence="4" id="KW-0812">Transmembrane</keyword>